<dbReference type="Pfam" id="PF16734">
    <property type="entry name" value="Pilin_GH"/>
    <property type="match status" value="1"/>
</dbReference>
<dbReference type="EMBL" id="RSCL01000016">
    <property type="protein sequence ID" value="RUT02499.1"/>
    <property type="molecule type" value="Genomic_DNA"/>
</dbReference>
<keyword evidence="2" id="KW-1185">Reference proteome</keyword>
<dbReference type="Proteomes" id="UP000271624">
    <property type="component" value="Unassembled WGS sequence"/>
</dbReference>
<accession>A0A3S1AJT8</accession>
<gene>
    <name evidence="1" type="ORF">DSM106972_059770</name>
</gene>
<evidence type="ECO:0000313" key="2">
    <source>
        <dbReference type="Proteomes" id="UP000271624"/>
    </source>
</evidence>
<sequence>MIAPNFVIPSYAQTTPTPGVTNPDQKYLGSWEMNQGGISLTFIFAPDDKLYIVSPLVPNTPRTATELRYKISSAPKPMHLDVFLPRTNKPVQTIFEYTADGKMRMQLEGTNPGTPRPPQFKNGTIFTKSSDATTLPEGVELISDSGSTTKEVPKAQMYVTTINRAQQAYFLEKSKFSINLKDLELGIPSNDAEYTYQIQQPSGSQARVFVTATPKKPELPSYTGAVFVANVNGEAITISGICQRTKPTNKQSAMPILSLTTNKITCPADSTSIE</sequence>
<organism evidence="1 2">
    <name type="scientific">Dulcicalothrix desertica PCC 7102</name>
    <dbReference type="NCBI Taxonomy" id="232991"/>
    <lineage>
        <taxon>Bacteria</taxon>
        <taxon>Bacillati</taxon>
        <taxon>Cyanobacteriota</taxon>
        <taxon>Cyanophyceae</taxon>
        <taxon>Nostocales</taxon>
        <taxon>Calotrichaceae</taxon>
        <taxon>Dulcicalothrix</taxon>
    </lineage>
</organism>
<name>A0A3S1AJT8_9CYAN</name>
<protein>
    <submittedName>
        <fullName evidence="1">Uncharacterized protein</fullName>
    </submittedName>
</protein>
<reference evidence="1" key="1">
    <citation type="submission" date="2018-12" db="EMBL/GenBank/DDBJ databases">
        <authorList>
            <person name="Will S."/>
            <person name="Neumann-Schaal M."/>
            <person name="Henke P."/>
        </authorList>
    </citation>
    <scope>NUCLEOTIDE SEQUENCE</scope>
    <source>
        <strain evidence="1">PCC 7102</strain>
    </source>
</reference>
<comment type="caution">
    <text evidence="1">The sequence shown here is derived from an EMBL/GenBank/DDBJ whole genome shotgun (WGS) entry which is preliminary data.</text>
</comment>
<dbReference type="AlphaFoldDB" id="A0A3S1AJT8"/>
<reference evidence="1" key="2">
    <citation type="journal article" date="2019" name="Genome Biol. Evol.">
        <title>Day and night: Metabolic profiles and evolutionary relationships of six axenic non-marine cyanobacteria.</title>
        <authorList>
            <person name="Will S.E."/>
            <person name="Henke P."/>
            <person name="Boedeker C."/>
            <person name="Huang S."/>
            <person name="Brinkmann H."/>
            <person name="Rohde M."/>
            <person name="Jarek M."/>
            <person name="Friedl T."/>
            <person name="Seufert S."/>
            <person name="Schumacher M."/>
            <person name="Overmann J."/>
            <person name="Neumann-Schaal M."/>
            <person name="Petersen J."/>
        </authorList>
    </citation>
    <scope>NUCLEOTIDE SEQUENCE [LARGE SCALE GENOMIC DNA]</scope>
    <source>
        <strain evidence="1">PCC 7102</strain>
    </source>
</reference>
<evidence type="ECO:0000313" key="1">
    <source>
        <dbReference type="EMBL" id="RUT02499.1"/>
    </source>
</evidence>
<proteinExistence type="predicted"/>
<dbReference type="InterPro" id="IPR031975">
    <property type="entry name" value="Pilin_GH"/>
</dbReference>